<dbReference type="PANTHER" id="PTHR33529">
    <property type="entry name" value="SLR0882 PROTEIN-RELATED"/>
    <property type="match status" value="1"/>
</dbReference>
<feature type="transmembrane region" description="Helical" evidence="6">
    <location>
        <begin position="285"/>
        <end position="308"/>
    </location>
</feature>
<keyword evidence="3 6" id="KW-0812">Transmembrane</keyword>
<evidence type="ECO:0000256" key="1">
    <source>
        <dbReference type="ARBA" id="ARBA00004651"/>
    </source>
</evidence>
<gene>
    <name evidence="7" type="ORF">FE773_04525</name>
</gene>
<evidence type="ECO:0000256" key="4">
    <source>
        <dbReference type="ARBA" id="ARBA00022989"/>
    </source>
</evidence>
<feature type="transmembrane region" description="Helical" evidence="6">
    <location>
        <begin position="12"/>
        <end position="32"/>
    </location>
</feature>
<feature type="transmembrane region" description="Helical" evidence="6">
    <location>
        <begin position="44"/>
        <end position="73"/>
    </location>
</feature>
<protein>
    <submittedName>
        <fullName evidence="7">LptF/LptG family permease</fullName>
    </submittedName>
</protein>
<dbReference type="InterPro" id="IPR005495">
    <property type="entry name" value="LptG/LptF_permease"/>
</dbReference>
<evidence type="ECO:0000313" key="7">
    <source>
        <dbReference type="EMBL" id="QCT94469.1"/>
    </source>
</evidence>
<proteinExistence type="predicted"/>
<sequence length="338" mass="40231">MYFWYILRNYLKNFVITLIGFALLFVLVDYSFNFAKLPNSSNLQILYIFYVFIDSIFILYPLALVFAFLLTLNKMIKFNELVSFYSLGFKPFKILKPIIYFSLFFFILIMYLQSTKIAYVNQYAKAIKNNMQLKNKNLFLKYNNSVVYIKELNPILKEAYDVKIFVVKDNKLIKIIYTKKAKFFKNHWISNKAVITTLSKDRWDKEEKKLVFLENFKPKILSNLKTLNTISLSDAYIAIKYFKDIDLNRVLSIVFFKVFTPLSLIILIILFFYTSPIHIRISNVSIFMIKSISLTIFVWGIELLLFKFTKQGVMPYYVIALPFFILIILTFLILRRYK</sequence>
<feature type="transmembrane region" description="Helical" evidence="6">
    <location>
        <begin position="94"/>
        <end position="112"/>
    </location>
</feature>
<dbReference type="EMBL" id="CP040463">
    <property type="protein sequence ID" value="QCT94469.1"/>
    <property type="molecule type" value="Genomic_DNA"/>
</dbReference>
<keyword evidence="4 6" id="KW-1133">Transmembrane helix</keyword>
<evidence type="ECO:0000256" key="5">
    <source>
        <dbReference type="ARBA" id="ARBA00023136"/>
    </source>
</evidence>
<evidence type="ECO:0000256" key="2">
    <source>
        <dbReference type="ARBA" id="ARBA00022475"/>
    </source>
</evidence>
<accession>A0ABX5VA57</accession>
<evidence type="ECO:0000256" key="6">
    <source>
        <dbReference type="SAM" id="Phobius"/>
    </source>
</evidence>
<keyword evidence="2" id="KW-1003">Cell membrane</keyword>
<dbReference type="Pfam" id="PF03739">
    <property type="entry name" value="LptF_LptG"/>
    <property type="match status" value="1"/>
</dbReference>
<feature type="transmembrane region" description="Helical" evidence="6">
    <location>
        <begin position="314"/>
        <end position="334"/>
    </location>
</feature>
<evidence type="ECO:0000313" key="8">
    <source>
        <dbReference type="Proteomes" id="UP000306825"/>
    </source>
</evidence>
<dbReference type="RefSeq" id="WP_138323246.1">
    <property type="nucleotide sequence ID" value="NZ_CP040463.1"/>
</dbReference>
<evidence type="ECO:0000256" key="3">
    <source>
        <dbReference type="ARBA" id="ARBA00022692"/>
    </source>
</evidence>
<dbReference type="PANTHER" id="PTHR33529:SF6">
    <property type="entry name" value="YJGP_YJGQ FAMILY PERMEASE"/>
    <property type="match status" value="1"/>
</dbReference>
<feature type="transmembrane region" description="Helical" evidence="6">
    <location>
        <begin position="250"/>
        <end position="273"/>
    </location>
</feature>
<organism evidence="7 8">
    <name type="scientific">Caminibacter mediatlanticus TB-2</name>
    <dbReference type="NCBI Taxonomy" id="391592"/>
    <lineage>
        <taxon>Bacteria</taxon>
        <taxon>Pseudomonadati</taxon>
        <taxon>Campylobacterota</taxon>
        <taxon>Epsilonproteobacteria</taxon>
        <taxon>Nautiliales</taxon>
        <taxon>Nautiliaceae</taxon>
        <taxon>Caminibacter</taxon>
    </lineage>
</organism>
<keyword evidence="8" id="KW-1185">Reference proteome</keyword>
<dbReference type="Proteomes" id="UP000306825">
    <property type="component" value="Chromosome"/>
</dbReference>
<reference evidence="7 8" key="1">
    <citation type="submission" date="2019-05" db="EMBL/GenBank/DDBJ databases">
        <title>A comparative analysis of the Nautiliaceae.</title>
        <authorList>
            <person name="Grosche A."/>
            <person name="Smedile F."/>
            <person name="Vetriani C."/>
        </authorList>
    </citation>
    <scope>NUCLEOTIDE SEQUENCE [LARGE SCALE GENOMIC DNA]</scope>
    <source>
        <strain evidence="7 8">TB-2</strain>
    </source>
</reference>
<comment type="subcellular location">
    <subcellularLocation>
        <location evidence="1">Cell membrane</location>
        <topology evidence="1">Multi-pass membrane protein</topology>
    </subcellularLocation>
</comment>
<keyword evidence="5 6" id="KW-0472">Membrane</keyword>
<name>A0ABX5VA57_9BACT</name>